<evidence type="ECO:0000256" key="1">
    <source>
        <dbReference type="SAM" id="SignalP"/>
    </source>
</evidence>
<evidence type="ECO:0000259" key="2">
    <source>
        <dbReference type="Pfam" id="PF19780"/>
    </source>
</evidence>
<sequence>MHTTIKSFCVAGLFGLVSSVSLAQGPAATIDQLDWMTGNYAGNLGPNTLEENWIAPEGGSIAAMVRMTGNGGTSMFEMITIEEVDGSLVLNVQQFDAGFKPRTPEPTTMELAMIMDNHVHFNAVTEGGMRSLGYTLDGDTFTIHVEQANGQTMDIALQKRSLWD</sequence>
<accession>A0A1E8CMU3</accession>
<protein>
    <recommendedName>
        <fullName evidence="2">DUF6265 domain-containing protein</fullName>
    </recommendedName>
</protein>
<dbReference type="Pfam" id="PF19780">
    <property type="entry name" value="DUF6265"/>
    <property type="match status" value="1"/>
</dbReference>
<dbReference type="RefSeq" id="WP_070117978.1">
    <property type="nucleotide sequence ID" value="NZ_CAXATG010000003.1"/>
</dbReference>
<dbReference type="STRING" id="1524254.PHACT_11965"/>
<dbReference type="Proteomes" id="UP000175669">
    <property type="component" value="Unassembled WGS sequence"/>
</dbReference>
<proteinExistence type="predicted"/>
<dbReference type="EMBL" id="MASR01000001">
    <property type="protein sequence ID" value="OFE13760.1"/>
    <property type="molecule type" value="Genomic_DNA"/>
</dbReference>
<dbReference type="InterPro" id="IPR046232">
    <property type="entry name" value="DUF6265"/>
</dbReference>
<feature type="signal peptide" evidence="1">
    <location>
        <begin position="1"/>
        <end position="23"/>
    </location>
</feature>
<comment type="caution">
    <text evidence="3">The sequence shown here is derived from an EMBL/GenBank/DDBJ whole genome shotgun (WGS) entry which is preliminary data.</text>
</comment>
<evidence type="ECO:0000313" key="3">
    <source>
        <dbReference type="EMBL" id="OFE13760.1"/>
    </source>
</evidence>
<keyword evidence="4" id="KW-1185">Reference proteome</keyword>
<organism evidence="3 4">
    <name type="scientific">Pseudohongiella acticola</name>
    <dbReference type="NCBI Taxonomy" id="1524254"/>
    <lineage>
        <taxon>Bacteria</taxon>
        <taxon>Pseudomonadati</taxon>
        <taxon>Pseudomonadota</taxon>
        <taxon>Gammaproteobacteria</taxon>
        <taxon>Pseudomonadales</taxon>
        <taxon>Pseudohongiellaceae</taxon>
        <taxon>Pseudohongiella</taxon>
    </lineage>
</organism>
<reference evidence="4" key="1">
    <citation type="submission" date="2016-07" db="EMBL/GenBank/DDBJ databases">
        <authorList>
            <person name="Florea S."/>
            <person name="Webb J.S."/>
            <person name="Jaromczyk J."/>
            <person name="Schardl C.L."/>
        </authorList>
    </citation>
    <scope>NUCLEOTIDE SEQUENCE [LARGE SCALE GENOMIC DNA]</scope>
    <source>
        <strain evidence="4">KCTC 42131</strain>
    </source>
</reference>
<gene>
    <name evidence="3" type="ORF">PHACT_11965</name>
</gene>
<feature type="chain" id="PRO_5009212229" description="DUF6265 domain-containing protein" evidence="1">
    <location>
        <begin position="24"/>
        <end position="164"/>
    </location>
</feature>
<dbReference type="AlphaFoldDB" id="A0A1E8CMU3"/>
<evidence type="ECO:0000313" key="4">
    <source>
        <dbReference type="Proteomes" id="UP000175669"/>
    </source>
</evidence>
<feature type="domain" description="DUF6265" evidence="2">
    <location>
        <begin position="34"/>
        <end position="146"/>
    </location>
</feature>
<keyword evidence="1" id="KW-0732">Signal</keyword>
<dbReference type="OrthoDB" id="7059617at2"/>
<name>A0A1E8CMU3_9GAMM</name>